<keyword evidence="2" id="KW-1133">Transmembrane helix</keyword>
<dbReference type="RefSeq" id="WP_249376708.1">
    <property type="nucleotide sequence ID" value="NZ_SNUZ01000009.1"/>
</dbReference>
<feature type="transmembrane region" description="Helical" evidence="2">
    <location>
        <begin position="21"/>
        <end position="41"/>
    </location>
</feature>
<evidence type="ECO:0000256" key="2">
    <source>
        <dbReference type="SAM" id="Phobius"/>
    </source>
</evidence>
<name>A0ABT0NHS1_9FIRM</name>
<evidence type="ECO:0000313" key="4">
    <source>
        <dbReference type="Proteomes" id="UP001056693"/>
    </source>
</evidence>
<dbReference type="NCBIfam" id="TIGR01076">
    <property type="entry name" value="sortase_fam"/>
    <property type="match status" value="1"/>
</dbReference>
<feature type="transmembrane region" description="Helical" evidence="2">
    <location>
        <begin position="265"/>
        <end position="287"/>
    </location>
</feature>
<dbReference type="InterPro" id="IPR042002">
    <property type="entry name" value="Sortase_C"/>
</dbReference>
<keyword evidence="2" id="KW-0812">Transmembrane</keyword>
<keyword evidence="2" id="KW-0472">Membrane</keyword>
<keyword evidence="1" id="KW-0378">Hydrolase</keyword>
<gene>
    <name evidence="3" type="ORF">E2N93_06710</name>
</gene>
<organism evidence="3 4">
    <name type="scientific">Ruminococcus bromii</name>
    <dbReference type="NCBI Taxonomy" id="40518"/>
    <lineage>
        <taxon>Bacteria</taxon>
        <taxon>Bacillati</taxon>
        <taxon>Bacillota</taxon>
        <taxon>Clostridia</taxon>
        <taxon>Eubacteriales</taxon>
        <taxon>Oscillospiraceae</taxon>
        <taxon>Ruminococcus</taxon>
    </lineage>
</organism>
<accession>A0ABT0NHS1</accession>
<dbReference type="InterPro" id="IPR005754">
    <property type="entry name" value="Sortase"/>
</dbReference>
<keyword evidence="4" id="KW-1185">Reference proteome</keyword>
<dbReference type="InterPro" id="IPR023365">
    <property type="entry name" value="Sortase_dom-sf"/>
</dbReference>
<evidence type="ECO:0000256" key="1">
    <source>
        <dbReference type="ARBA" id="ARBA00022801"/>
    </source>
</evidence>
<evidence type="ECO:0000313" key="3">
    <source>
        <dbReference type="EMBL" id="MCL3787697.1"/>
    </source>
</evidence>
<dbReference type="EMBL" id="SNUZ01000009">
    <property type="protein sequence ID" value="MCL3787697.1"/>
    <property type="molecule type" value="Genomic_DNA"/>
</dbReference>
<sequence>MTKKNNNDKGKPEIKGAASNSKFSLILGIVLLAAAIITFFYPTVANYVNSLNNRSQLKNYDNNVKILTDEEKQNYLEKAYEYNNKLLNSQSFESLYTDSDYTETLNFGDGLIGSIVIPSIDVDLPIYHGTDESVLSKGAAHLPNSSFPVGGKSTHSIISAHTAYLTQVFFDRLTELKEGDIFYIKILDDTYAYKVSEINVIEPDDTSLFGIQEGKDIVSLVTCTPYAVNTHRLVVTGQRVELSDEATYDEKTVQKVNLQMPHIDITFLIVIIITVVFAAFLIISTVIKQKKDKNHNKTERVKKNNE</sequence>
<dbReference type="CDD" id="cd05827">
    <property type="entry name" value="Sortase_C"/>
    <property type="match status" value="1"/>
</dbReference>
<protein>
    <submittedName>
        <fullName evidence="3">Class C sortase</fullName>
    </submittedName>
</protein>
<dbReference type="SUPFAM" id="SSF63817">
    <property type="entry name" value="Sortase"/>
    <property type="match status" value="1"/>
</dbReference>
<dbReference type="NCBIfam" id="NF033745">
    <property type="entry name" value="class_C_sortase"/>
    <property type="match status" value="1"/>
</dbReference>
<dbReference type="Pfam" id="PF04203">
    <property type="entry name" value="Sortase"/>
    <property type="match status" value="1"/>
</dbReference>
<proteinExistence type="predicted"/>
<reference evidence="3 4" key="1">
    <citation type="submission" date="2019-03" db="EMBL/GenBank/DDBJ databases">
        <authorList>
            <person name="Molinero N."/>
            <person name="Sanchez B."/>
            <person name="Walker A."/>
            <person name="Duncan S."/>
            <person name="Delgado S."/>
            <person name="Margolles A."/>
        </authorList>
    </citation>
    <scope>NUCLEOTIDE SEQUENCE [LARGE SCALE GENOMIC DNA]</scope>
    <source>
        <strain evidence="3 4">IPLA60002</strain>
    </source>
</reference>
<comment type="caution">
    <text evidence="3">The sequence shown here is derived from an EMBL/GenBank/DDBJ whole genome shotgun (WGS) entry which is preliminary data.</text>
</comment>
<dbReference type="Proteomes" id="UP001056693">
    <property type="component" value="Unassembled WGS sequence"/>
</dbReference>
<dbReference type="Gene3D" id="2.40.260.10">
    <property type="entry name" value="Sortase"/>
    <property type="match status" value="1"/>
</dbReference>